<accession>A0AAD7JDM3</accession>
<protein>
    <recommendedName>
        <fullName evidence="3">F-box domain-containing protein</fullName>
    </recommendedName>
</protein>
<evidence type="ECO:0008006" key="3">
    <source>
        <dbReference type="Google" id="ProtNLM"/>
    </source>
</evidence>
<proteinExistence type="predicted"/>
<name>A0AAD7JDM3_9AGAR</name>
<comment type="caution">
    <text evidence="1">The sequence shown here is derived from an EMBL/GenBank/DDBJ whole genome shotgun (WGS) entry which is preliminary data.</text>
</comment>
<gene>
    <name evidence="1" type="ORF">DFH07DRAFT_816737</name>
</gene>
<dbReference type="AlphaFoldDB" id="A0AAD7JDM3"/>
<dbReference type="SUPFAM" id="SSF52047">
    <property type="entry name" value="RNI-like"/>
    <property type="match status" value="1"/>
</dbReference>
<dbReference type="Gene3D" id="3.80.10.10">
    <property type="entry name" value="Ribonuclease Inhibitor"/>
    <property type="match status" value="1"/>
</dbReference>
<organism evidence="1 2">
    <name type="scientific">Mycena maculata</name>
    <dbReference type="NCBI Taxonomy" id="230809"/>
    <lineage>
        <taxon>Eukaryota</taxon>
        <taxon>Fungi</taxon>
        <taxon>Dikarya</taxon>
        <taxon>Basidiomycota</taxon>
        <taxon>Agaricomycotina</taxon>
        <taxon>Agaricomycetes</taxon>
        <taxon>Agaricomycetidae</taxon>
        <taxon>Agaricales</taxon>
        <taxon>Marasmiineae</taxon>
        <taxon>Mycenaceae</taxon>
        <taxon>Mycena</taxon>
    </lineage>
</organism>
<reference evidence="1" key="1">
    <citation type="submission" date="2023-03" db="EMBL/GenBank/DDBJ databases">
        <title>Massive genome expansion in bonnet fungi (Mycena s.s.) driven by repeated elements and novel gene families across ecological guilds.</title>
        <authorList>
            <consortium name="Lawrence Berkeley National Laboratory"/>
            <person name="Harder C.B."/>
            <person name="Miyauchi S."/>
            <person name="Viragh M."/>
            <person name="Kuo A."/>
            <person name="Thoen E."/>
            <person name="Andreopoulos B."/>
            <person name="Lu D."/>
            <person name="Skrede I."/>
            <person name="Drula E."/>
            <person name="Henrissat B."/>
            <person name="Morin E."/>
            <person name="Kohler A."/>
            <person name="Barry K."/>
            <person name="LaButti K."/>
            <person name="Morin E."/>
            <person name="Salamov A."/>
            <person name="Lipzen A."/>
            <person name="Mereny Z."/>
            <person name="Hegedus B."/>
            <person name="Baldrian P."/>
            <person name="Stursova M."/>
            <person name="Weitz H."/>
            <person name="Taylor A."/>
            <person name="Grigoriev I.V."/>
            <person name="Nagy L.G."/>
            <person name="Martin F."/>
            <person name="Kauserud H."/>
        </authorList>
    </citation>
    <scope>NUCLEOTIDE SEQUENCE</scope>
    <source>
        <strain evidence="1">CBHHK188m</strain>
    </source>
</reference>
<evidence type="ECO:0000313" key="1">
    <source>
        <dbReference type="EMBL" id="KAJ7760295.1"/>
    </source>
</evidence>
<evidence type="ECO:0000313" key="2">
    <source>
        <dbReference type="Proteomes" id="UP001215280"/>
    </source>
</evidence>
<keyword evidence="2" id="KW-1185">Reference proteome</keyword>
<dbReference type="Proteomes" id="UP001215280">
    <property type="component" value="Unassembled WGS sequence"/>
</dbReference>
<dbReference type="EMBL" id="JARJLG010000049">
    <property type="protein sequence ID" value="KAJ7760295.1"/>
    <property type="molecule type" value="Genomic_DNA"/>
</dbReference>
<sequence length="542" mass="59203">MHRTLAIPEVVSLVFEEVASRPPGIPSPADRPYGAVGLARLARTCRAFSDPALNLLWKSQYTIIPLLRCFPPHLWEITGSGAPDDPKIFRPQSSIMHSDCARVLSYSSRIREITLGHDLTGLPKDLPLPVLEVLNVLGVGCLLPNVQHLGWSPNDPTVFPYITLFLGSALSSVHLTVLPTLPHLSLLSHLAAKFPTLRKVSISEPSSTVVNATIVLAVSSLVLAMTNAKEVRVPYLHAEAYLHLASLTSLEILEVHALWGVSSPKLGAHPHPCFQSLRDLNLRSFTIEGATGLVTMLSNPPLKSLYLIVNASPSASTMQAFFATLADHASHSHLTHLDVHIGESLDPVSYSGTLLVLPPLLTFQNLRYVSLELPFGMAIDDSWCSSLASPHLEELVLEPRGSPPSSVRLAALVAFARDCPVLRELSLPVDATDTAALTLPLQPRVRQTNLRRVRFPDSPIRSAPPVARFLSSLFPCIDRFNAFAPEENGSLLWDQVAELLPVLTDVRAEVEVYWTSRAEALNSPSRSPHILRHYVGCQGFSK</sequence>
<dbReference type="InterPro" id="IPR032675">
    <property type="entry name" value="LRR_dom_sf"/>
</dbReference>